<proteinExistence type="predicted"/>
<evidence type="ECO:0000313" key="2">
    <source>
        <dbReference type="Proteomes" id="UP000660668"/>
    </source>
</evidence>
<keyword evidence="2" id="KW-1185">Reference proteome</keyword>
<gene>
    <name evidence="1" type="ORF">ISU10_02665</name>
</gene>
<dbReference type="RefSeq" id="WP_194694820.1">
    <property type="nucleotide sequence ID" value="NZ_JADKPO010000002.1"/>
</dbReference>
<protein>
    <submittedName>
        <fullName evidence="1">Uncharacterized protein</fullName>
    </submittedName>
</protein>
<organism evidence="1 2">
    <name type="scientific">Nocardioides agariphilus</name>
    <dbReference type="NCBI Taxonomy" id="433664"/>
    <lineage>
        <taxon>Bacteria</taxon>
        <taxon>Bacillati</taxon>
        <taxon>Actinomycetota</taxon>
        <taxon>Actinomycetes</taxon>
        <taxon>Propionibacteriales</taxon>
        <taxon>Nocardioidaceae</taxon>
        <taxon>Nocardioides</taxon>
    </lineage>
</organism>
<comment type="caution">
    <text evidence="1">The sequence shown here is derived from an EMBL/GenBank/DDBJ whole genome shotgun (WGS) entry which is preliminary data.</text>
</comment>
<name>A0A930VHF3_9ACTN</name>
<reference evidence="1" key="1">
    <citation type="submission" date="2020-11" db="EMBL/GenBank/DDBJ databases">
        <title>Nocardioides cynanchi sp. nov., isolated from soil of rhizosphere of Cynanchum wilfordii.</title>
        <authorList>
            <person name="Lee J.-S."/>
            <person name="Suh M.K."/>
            <person name="Kim J.-S."/>
        </authorList>
    </citation>
    <scope>NUCLEOTIDE SEQUENCE</scope>
    <source>
        <strain evidence="1">KCTC 19276</strain>
    </source>
</reference>
<dbReference type="Proteomes" id="UP000660668">
    <property type="component" value="Unassembled WGS sequence"/>
</dbReference>
<accession>A0A930VHF3</accession>
<evidence type="ECO:0000313" key="1">
    <source>
        <dbReference type="EMBL" id="MBF4766667.1"/>
    </source>
</evidence>
<dbReference type="AlphaFoldDB" id="A0A930VHF3"/>
<dbReference type="EMBL" id="JADKPO010000002">
    <property type="protein sequence ID" value="MBF4766667.1"/>
    <property type="molecule type" value="Genomic_DNA"/>
</dbReference>
<sequence>MQSETRAHSTLWRSIGVAGGAAAVLSLALIAPATTYAAASTAGTWSSEPAQTYTDSTTTAPGATAYKTAVRAPISADGTSNFSAKRGVIPVQFDLLSAPTTITTVTRTYDAPVWESIGSDPNLTNDYSYASFAPTTPIPLASLTNLSATYAFTTGNCHGGSLRWAVSLDWDGDGVRDGSANVYYGDVPNFTDCTTASQSGTNMRSLADLRVDTSPAGGTFYDTWDGLTALHPDATVTRASLILDSGWGGDQIADVSNVTVNDNTWVPQTSEVVSTTTTAGAFTKTCALPDAKLQWGKADAAPTGAVNEETSIQLKDDGTYFRQVDCKYIYNLAVSQLSGTGTYKVYANIGGSNLADPAVFDLR</sequence>